<dbReference type="CDD" id="cd04187">
    <property type="entry name" value="DPM1_like_bac"/>
    <property type="match status" value="1"/>
</dbReference>
<dbReference type="InterPro" id="IPR029044">
    <property type="entry name" value="Nucleotide-diphossugar_trans"/>
</dbReference>
<evidence type="ECO:0000256" key="7">
    <source>
        <dbReference type="SAM" id="Phobius"/>
    </source>
</evidence>
<keyword evidence="2" id="KW-0328">Glycosyltransferase</keyword>
<accession>A0A1U9K3Q0</accession>
<dbReference type="Gene3D" id="3.90.550.10">
    <property type="entry name" value="Spore Coat Polysaccharide Biosynthesis Protein SpsA, Chain A"/>
    <property type="match status" value="1"/>
</dbReference>
<evidence type="ECO:0000256" key="4">
    <source>
        <dbReference type="ARBA" id="ARBA00022692"/>
    </source>
</evidence>
<evidence type="ECO:0000256" key="1">
    <source>
        <dbReference type="ARBA" id="ARBA00004141"/>
    </source>
</evidence>
<sequence length="326" mass="37772">MQKDKPFISVVTPVYGCNSCLGELYRRLKATLAEITANYEIVFVNDASPDNAWATICALAEKDRRVKGINLSRNFGQHRAITAGLDFADGEWVVVMDCDLQDRPEEILRLYRKALEGYDVVFARRHERQDRLWKRWTSICFYRVLDFFTEHRSDHTVANFSISSRTVVDNFRNMREQNRIFPLFLQWMGFNTATIDVEHSKRYAGKSSYTLSKLFHLAIDTIVSQSNKPLRLSIQFGFLISFASLLYGLWLMYRYFFLAQPVPGWTSVMVSIYFIGGLLFANLGILGLYIGKVFDEVKNRPLYVIRDKVGFDKDKGREVLKQVDSL</sequence>
<dbReference type="OrthoDB" id="9807778at2"/>
<dbReference type="PANTHER" id="PTHR48090">
    <property type="entry name" value="UNDECAPRENYL-PHOSPHATE 4-DEOXY-4-FORMAMIDO-L-ARABINOSE TRANSFERASE-RELATED"/>
    <property type="match status" value="1"/>
</dbReference>
<comment type="subcellular location">
    <subcellularLocation>
        <location evidence="1">Membrane</location>
        <topology evidence="1">Multi-pass membrane protein</topology>
    </subcellularLocation>
</comment>
<dbReference type="Pfam" id="PF00535">
    <property type="entry name" value="Glycos_transf_2"/>
    <property type="match status" value="1"/>
</dbReference>
<dbReference type="PANTHER" id="PTHR48090:SF1">
    <property type="entry name" value="PROPHAGE BACTOPRENOL GLUCOSYL TRANSFERASE HOMOLOG"/>
    <property type="match status" value="1"/>
</dbReference>
<dbReference type="STRING" id="1471761.B0W44_01520"/>
<evidence type="ECO:0000313" key="10">
    <source>
        <dbReference type="Proteomes" id="UP000188603"/>
    </source>
</evidence>
<reference evidence="9 10" key="1">
    <citation type="journal article" date="2015" name="Int. J. Syst. Evol. Microbiol.">
        <title>Novibacillus thermophilus gen. nov., sp. nov., a Gram-staining-negative and moderately thermophilic member of the family Thermoactinomycetaceae.</title>
        <authorList>
            <person name="Yang G."/>
            <person name="Chen J."/>
            <person name="Zhou S."/>
        </authorList>
    </citation>
    <scope>NUCLEOTIDE SEQUENCE [LARGE SCALE GENOMIC DNA]</scope>
    <source>
        <strain evidence="9 10">SG-1</strain>
    </source>
</reference>
<evidence type="ECO:0000256" key="3">
    <source>
        <dbReference type="ARBA" id="ARBA00022679"/>
    </source>
</evidence>
<evidence type="ECO:0000313" key="9">
    <source>
        <dbReference type="EMBL" id="AQS54656.1"/>
    </source>
</evidence>
<evidence type="ECO:0000256" key="6">
    <source>
        <dbReference type="ARBA" id="ARBA00023136"/>
    </source>
</evidence>
<dbReference type="RefSeq" id="WP_077718477.1">
    <property type="nucleotide sequence ID" value="NZ_CP019699.1"/>
</dbReference>
<dbReference type="AlphaFoldDB" id="A0A1U9K3Q0"/>
<feature type="domain" description="Glycosyltransferase 2-like" evidence="8">
    <location>
        <begin position="9"/>
        <end position="152"/>
    </location>
</feature>
<name>A0A1U9K3Q0_9BACL</name>
<feature type="transmembrane region" description="Helical" evidence="7">
    <location>
        <begin position="236"/>
        <end position="256"/>
    </location>
</feature>
<dbReference type="EMBL" id="CP019699">
    <property type="protein sequence ID" value="AQS54656.1"/>
    <property type="molecule type" value="Genomic_DNA"/>
</dbReference>
<dbReference type="GO" id="GO:0016757">
    <property type="term" value="F:glycosyltransferase activity"/>
    <property type="evidence" value="ECO:0007669"/>
    <property type="project" value="UniProtKB-KW"/>
</dbReference>
<feature type="transmembrane region" description="Helical" evidence="7">
    <location>
        <begin position="268"/>
        <end position="290"/>
    </location>
</feature>
<gene>
    <name evidence="9" type="ORF">B0W44_01520</name>
</gene>
<keyword evidence="10" id="KW-1185">Reference proteome</keyword>
<evidence type="ECO:0000256" key="5">
    <source>
        <dbReference type="ARBA" id="ARBA00022989"/>
    </source>
</evidence>
<dbReference type="GO" id="GO:0005886">
    <property type="term" value="C:plasma membrane"/>
    <property type="evidence" value="ECO:0007669"/>
    <property type="project" value="TreeGrafter"/>
</dbReference>
<evidence type="ECO:0000256" key="2">
    <source>
        <dbReference type="ARBA" id="ARBA00022676"/>
    </source>
</evidence>
<keyword evidence="5 7" id="KW-1133">Transmembrane helix</keyword>
<proteinExistence type="predicted"/>
<evidence type="ECO:0000259" key="8">
    <source>
        <dbReference type="Pfam" id="PF00535"/>
    </source>
</evidence>
<dbReference type="InterPro" id="IPR050256">
    <property type="entry name" value="Glycosyltransferase_2"/>
</dbReference>
<dbReference type="InterPro" id="IPR001173">
    <property type="entry name" value="Glyco_trans_2-like"/>
</dbReference>
<dbReference type="Proteomes" id="UP000188603">
    <property type="component" value="Chromosome"/>
</dbReference>
<protein>
    <submittedName>
        <fullName evidence="9">Glycosyltransferase</fullName>
    </submittedName>
</protein>
<keyword evidence="4 7" id="KW-0812">Transmembrane</keyword>
<organism evidence="9 10">
    <name type="scientific">Novibacillus thermophilus</name>
    <dbReference type="NCBI Taxonomy" id="1471761"/>
    <lineage>
        <taxon>Bacteria</taxon>
        <taxon>Bacillati</taxon>
        <taxon>Bacillota</taxon>
        <taxon>Bacilli</taxon>
        <taxon>Bacillales</taxon>
        <taxon>Thermoactinomycetaceae</taxon>
        <taxon>Novibacillus</taxon>
    </lineage>
</organism>
<dbReference type="KEGG" id="ntr:B0W44_01520"/>
<dbReference type="SUPFAM" id="SSF53448">
    <property type="entry name" value="Nucleotide-diphospho-sugar transferases"/>
    <property type="match status" value="1"/>
</dbReference>
<keyword evidence="6 7" id="KW-0472">Membrane</keyword>
<keyword evidence="3 9" id="KW-0808">Transferase</keyword>